<proteinExistence type="predicted"/>
<dbReference type="EMBL" id="CAEZXF010000008">
    <property type="protein sequence ID" value="CAB4671194.1"/>
    <property type="molecule type" value="Genomic_DNA"/>
</dbReference>
<dbReference type="AlphaFoldDB" id="A0A6J6MEA2"/>
<evidence type="ECO:0000313" key="1">
    <source>
        <dbReference type="EMBL" id="CAB4671194.1"/>
    </source>
</evidence>
<name>A0A6J6MEA2_9ZZZZ</name>
<organism evidence="1">
    <name type="scientific">freshwater metagenome</name>
    <dbReference type="NCBI Taxonomy" id="449393"/>
    <lineage>
        <taxon>unclassified sequences</taxon>
        <taxon>metagenomes</taxon>
        <taxon>ecological metagenomes</taxon>
    </lineage>
</organism>
<accession>A0A6J6MEA2</accession>
<gene>
    <name evidence="1" type="ORF">UFOPK2355_00083</name>
</gene>
<sequence length="41" mass="4326">MNLIGRPLDFSIAIATPPLAEPSIFVTIKPVTPTASINTFA</sequence>
<reference evidence="1" key="1">
    <citation type="submission" date="2020-05" db="EMBL/GenBank/DDBJ databases">
        <authorList>
            <person name="Chiriac C."/>
            <person name="Salcher M."/>
            <person name="Ghai R."/>
            <person name="Kavagutti S V."/>
        </authorList>
    </citation>
    <scope>NUCLEOTIDE SEQUENCE</scope>
</reference>
<protein>
    <submittedName>
        <fullName evidence="1">Unannotated protein</fullName>
    </submittedName>
</protein>